<gene>
    <name evidence="1" type="ORF">P5673_004206</name>
</gene>
<dbReference type="Proteomes" id="UP001249851">
    <property type="component" value="Unassembled WGS sequence"/>
</dbReference>
<organism evidence="1 2">
    <name type="scientific">Acropora cervicornis</name>
    <name type="common">Staghorn coral</name>
    <dbReference type="NCBI Taxonomy" id="6130"/>
    <lineage>
        <taxon>Eukaryota</taxon>
        <taxon>Metazoa</taxon>
        <taxon>Cnidaria</taxon>
        <taxon>Anthozoa</taxon>
        <taxon>Hexacorallia</taxon>
        <taxon>Scleractinia</taxon>
        <taxon>Astrocoeniina</taxon>
        <taxon>Acroporidae</taxon>
        <taxon>Acropora</taxon>
    </lineage>
</organism>
<accession>A0AAD9R005</accession>
<reference evidence="1" key="1">
    <citation type="journal article" date="2023" name="G3 (Bethesda)">
        <title>Whole genome assembly and annotation of the endangered Caribbean coral Acropora cervicornis.</title>
        <authorList>
            <person name="Selwyn J.D."/>
            <person name="Vollmer S.V."/>
        </authorList>
    </citation>
    <scope>NUCLEOTIDE SEQUENCE</scope>
    <source>
        <strain evidence="1">K2</strain>
    </source>
</reference>
<evidence type="ECO:0000313" key="1">
    <source>
        <dbReference type="EMBL" id="KAK2570540.1"/>
    </source>
</evidence>
<keyword evidence="1" id="KW-0418">Kinase</keyword>
<keyword evidence="2" id="KW-1185">Reference proteome</keyword>
<evidence type="ECO:0000313" key="2">
    <source>
        <dbReference type="Proteomes" id="UP001249851"/>
    </source>
</evidence>
<reference evidence="1" key="2">
    <citation type="journal article" date="2023" name="Science">
        <title>Genomic signatures of disease resistance in endangered staghorn corals.</title>
        <authorList>
            <person name="Vollmer S.V."/>
            <person name="Selwyn J.D."/>
            <person name="Despard B.A."/>
            <person name="Roesel C.L."/>
        </authorList>
    </citation>
    <scope>NUCLEOTIDE SEQUENCE</scope>
    <source>
        <strain evidence="1">K2</strain>
    </source>
</reference>
<name>A0AAD9R005_ACRCE</name>
<protein>
    <submittedName>
        <fullName evidence="1">Serine-protein kinase ATM</fullName>
    </submittedName>
</protein>
<dbReference type="InterPro" id="IPR016024">
    <property type="entry name" value="ARM-type_fold"/>
</dbReference>
<sequence length="1602" mass="179066">MHSQCHVQKIVEDKFVISGNLYSHFCSKCGKSPSKDRLIQFMRLQICAHHPFGGHNDEEGSWSSSVSHWKKCVERLYETILGDINQLKNKVVRGSSTKLDTGFTPQFIELAADVIHQVFWAQTTYHSVTTDDLSSEPGAKRQKIEVGWQSCRETLENTNDDLVQLSWLQILTCLFSKHISSLPVSEFCHFVLVLHQIQTKQKRHEIILAVLRCLESLVLCFSKRRQELPCLTVNSVHVTFKQIWTSTLRIIGIKRLTDCAFSLLTSLLKERVIQPETDVFGVIFASGTPSRSAMAFLATFLQLYPLPENFQPASSATCTVAYTGSYPLRHQLFNWILPVDEGDGSSDVLILWSNKTSRLPNIHTLADTDGFLLQMQEVYLKSTFDEATCQRWKYHGDFPSKPPDPSKYNRRVEALYTELCDRLNQLATLLCKALETQSSGTFSKERLVSFGAKIEGTVRFCRLVSKIMVYFLKNNSMTQEESVLKKIANCLHQIGGLSDLEPMTKMEVVAGIIAELDKCFAGLTWGPFMSGNSSRLDVTERSFLSQSTSATDELDGFDGFDSEVSSTEDVASSCGAHSQPQKKSIKVAQFSLRDCCARFLCTWAVHYGSDISVYGIGLQPNEIKEKLVDFLTSKEFNLSKEGDLNLYFTVAEAMSRYRKDQKICCQGLRLLVALVPHLNNQQVLDASLQAAREIAAHMRMAFWRLKDTQYCAAVRLQLAKYVETLLKVDPEETWCTAKDVKGGAANECGPRSLCKEFAKLLGDPSHFIRTHMAAAIGVLFVRQTAEPLAVPAPREHQYMMFDDIAKILDESLTEAAAETLTDDEREDEGVNRSSSMLACLKQICLISPICEKRAIALLFQAVNEQHHHRSILSKLVARPSSVQESLALFGRQVNPDGDCVELIADSFCHMTACLLPCFAAPSRCADALDSMSGDEEKARKSHAHLVSILTQGVCDKILAKKFDELIVCLLLRMIGYITIYQDNIQKILLSLTSRIAETHLAHEKRRILSMYRLFVLLLLKVLPEGLGNTWAFFVRDVVYSLLRIITDGKQVIKRPRQQQQQVRFVADDDLFLPCCNLLYYVCKSAVECCSEEFGSHLQILTSTLTPFALGEGNNAEQALQLLNFLIVDSSNDLREAISGLDPFPDTAKFKQINRCSRNAVKHRTSLAEEISHFLQADSRSEPVSRLEGLKLLRHSFAENKDQLVDLVGRGEVGVGKFSSSIVADLVYDLVKLASLLSNFGDDRARAVQQEVANCLGEIGAVDLSTVSLGSKRRDSISTMTAKLPRDSVTQRNATIVFLLNGYLIDKKVKVVTAAASCLKKILATESGSALLKKFGDSELKQLLLEDAMLWIPGLEGQEYSHDQWITNLVCSLIESGLVQDEVEFAERVFPYVIHNILERGDDASRKTLSEQFRIFFSYCNGTSVVSSRESSPLLTGPPSINTVKKESVRTMLSVVTYLRTQNVAKRGRGQVTQWDNNFWLELDYLEVASAAQRCSAYFTALLYTEIWADIERSKPDSTLSISLASNSQTQAIDEAISPSSDGNLSNSYQTLILEAYASIGEPDSVYGAGAGRLADVDSRIRTYMHEHAWGKALGRKIRDCTL</sequence>
<dbReference type="SUPFAM" id="SSF48371">
    <property type="entry name" value="ARM repeat"/>
    <property type="match status" value="1"/>
</dbReference>
<dbReference type="PANTHER" id="PTHR37079">
    <property type="entry name" value="SERINE/THREONINE-PROTEIN KINASE ATM"/>
    <property type="match status" value="1"/>
</dbReference>
<proteinExistence type="predicted"/>
<dbReference type="InterPro" id="IPR038980">
    <property type="entry name" value="ATM_plant"/>
</dbReference>
<keyword evidence="1" id="KW-0808">Transferase</keyword>
<comment type="caution">
    <text evidence="1">The sequence shown here is derived from an EMBL/GenBank/DDBJ whole genome shotgun (WGS) entry which is preliminary data.</text>
</comment>
<dbReference type="EMBL" id="JARQWQ010000007">
    <property type="protein sequence ID" value="KAK2570540.1"/>
    <property type="molecule type" value="Genomic_DNA"/>
</dbReference>
<dbReference type="GO" id="GO:0006974">
    <property type="term" value="P:DNA damage response"/>
    <property type="evidence" value="ECO:0007669"/>
    <property type="project" value="InterPro"/>
</dbReference>
<dbReference type="PANTHER" id="PTHR37079:SF4">
    <property type="entry name" value="SERINE_THREONINE-PROTEIN KINASE ATM"/>
    <property type="match status" value="1"/>
</dbReference>
<dbReference type="GO" id="GO:0004674">
    <property type="term" value="F:protein serine/threonine kinase activity"/>
    <property type="evidence" value="ECO:0007669"/>
    <property type="project" value="InterPro"/>
</dbReference>